<evidence type="ECO:0000313" key="3">
    <source>
        <dbReference type="Proteomes" id="UP001165289"/>
    </source>
</evidence>
<gene>
    <name evidence="2" type="ORF">LOD99_15644</name>
</gene>
<dbReference type="EMBL" id="JAKMXF010000110">
    <property type="protein sequence ID" value="KAI6657926.1"/>
    <property type="molecule type" value="Genomic_DNA"/>
</dbReference>
<accession>A0AAV7KC84</accession>
<feature type="compositionally biased region" description="Pro residues" evidence="1">
    <location>
        <begin position="1"/>
        <end position="10"/>
    </location>
</feature>
<evidence type="ECO:0000256" key="1">
    <source>
        <dbReference type="SAM" id="MobiDB-lite"/>
    </source>
</evidence>
<dbReference type="Proteomes" id="UP001165289">
    <property type="component" value="Unassembled WGS sequence"/>
</dbReference>
<feature type="region of interest" description="Disordered" evidence="1">
    <location>
        <begin position="1"/>
        <end position="22"/>
    </location>
</feature>
<dbReference type="AlphaFoldDB" id="A0AAV7KC84"/>
<name>A0AAV7KC84_9METZ</name>
<reference evidence="2 3" key="1">
    <citation type="journal article" date="2023" name="BMC Biol.">
        <title>The compact genome of the sponge Oopsacas minuta (Hexactinellida) is lacking key metazoan core genes.</title>
        <authorList>
            <person name="Santini S."/>
            <person name="Schenkelaars Q."/>
            <person name="Jourda C."/>
            <person name="Duchesne M."/>
            <person name="Belahbib H."/>
            <person name="Rocher C."/>
            <person name="Selva M."/>
            <person name="Riesgo A."/>
            <person name="Vervoort M."/>
            <person name="Leys S.P."/>
            <person name="Kodjabachian L."/>
            <person name="Le Bivic A."/>
            <person name="Borchiellini C."/>
            <person name="Claverie J.M."/>
            <person name="Renard E."/>
        </authorList>
    </citation>
    <scope>NUCLEOTIDE SEQUENCE [LARGE SCALE GENOMIC DNA]</scope>
    <source>
        <strain evidence="2">SPO-2</strain>
    </source>
</reference>
<organism evidence="2 3">
    <name type="scientific">Oopsacas minuta</name>
    <dbReference type="NCBI Taxonomy" id="111878"/>
    <lineage>
        <taxon>Eukaryota</taxon>
        <taxon>Metazoa</taxon>
        <taxon>Porifera</taxon>
        <taxon>Hexactinellida</taxon>
        <taxon>Hexasterophora</taxon>
        <taxon>Lyssacinosida</taxon>
        <taxon>Leucopsacidae</taxon>
        <taxon>Oopsacas</taxon>
    </lineage>
</organism>
<comment type="caution">
    <text evidence="2">The sequence shown here is derived from an EMBL/GenBank/DDBJ whole genome shotgun (WGS) entry which is preliminary data.</text>
</comment>
<evidence type="ECO:0000313" key="2">
    <source>
        <dbReference type="EMBL" id="KAI6657926.1"/>
    </source>
</evidence>
<protein>
    <submittedName>
        <fullName evidence="2">Uncharacterized protein</fullName>
    </submittedName>
</protein>
<proteinExistence type="predicted"/>
<sequence length="90" mass="9099">MPPTAPPAAAPTPTTVAPIRSGTDTETAIITTAVPTPPMTTPAATLKNVLKYPDSVLVTISLFVIELGAAATNARFSSGSAQAMSTFLKA</sequence>
<keyword evidence="3" id="KW-1185">Reference proteome</keyword>